<evidence type="ECO:0000313" key="1">
    <source>
        <dbReference type="EMBL" id="MDX6181709.1"/>
    </source>
</evidence>
<comment type="caution">
    <text evidence="2">The sequence shown here is derived from an EMBL/GenBank/DDBJ whole genome shotgun (WGS) entry which is preliminary data.</text>
</comment>
<sequence>MKKIQTTIIILTLFPFFSIAQSIIVLENKNFQGAIFPKTYTNSAYNWLDKSDRFSPTTAEVEKFENALRSKLKKINTNLWDQQNSCPIIHRNLKKYIRQYLGFIDESGKKYLLVNFLWNKSFQENTNDPFYNELGD</sequence>
<keyword evidence="4" id="KW-1185">Reference proteome</keyword>
<name>A0AAJ2SCG4_9FLAO</name>
<accession>A0AAJ2SCG4</accession>
<evidence type="ECO:0000313" key="2">
    <source>
        <dbReference type="EMBL" id="MDX6185257.1"/>
    </source>
</evidence>
<evidence type="ECO:0000313" key="4">
    <source>
        <dbReference type="Proteomes" id="UP001278738"/>
    </source>
</evidence>
<dbReference type="Proteomes" id="UP001278738">
    <property type="component" value="Unassembled WGS sequence"/>
</dbReference>
<dbReference type="EMBL" id="JAWXVH010000002">
    <property type="protein sequence ID" value="MDX6185257.1"/>
    <property type="molecule type" value="Genomic_DNA"/>
</dbReference>
<protein>
    <submittedName>
        <fullName evidence="2">Uncharacterized protein</fullName>
    </submittedName>
</protein>
<proteinExistence type="predicted"/>
<dbReference type="EMBL" id="JAWXVG010000002">
    <property type="protein sequence ID" value="MDX6181709.1"/>
    <property type="molecule type" value="Genomic_DNA"/>
</dbReference>
<organism evidence="2 3">
    <name type="scientific">Flavobacterium flavipigmentatum</name>
    <dbReference type="NCBI Taxonomy" id="2893884"/>
    <lineage>
        <taxon>Bacteria</taxon>
        <taxon>Pseudomonadati</taxon>
        <taxon>Bacteroidota</taxon>
        <taxon>Flavobacteriia</taxon>
        <taxon>Flavobacteriales</taxon>
        <taxon>Flavobacteriaceae</taxon>
        <taxon>Flavobacterium</taxon>
    </lineage>
</organism>
<evidence type="ECO:0000313" key="3">
    <source>
        <dbReference type="Proteomes" id="UP001270053"/>
    </source>
</evidence>
<reference evidence="2 4" key="1">
    <citation type="submission" date="2023-11" db="EMBL/GenBank/DDBJ databases">
        <title>Unpublished Manusciprt.</title>
        <authorList>
            <person name="Saticioglu I.B."/>
            <person name="Ay H."/>
            <person name="Ajmi N."/>
            <person name="Altun S."/>
            <person name="Duman M."/>
        </authorList>
    </citation>
    <scope>NUCLEOTIDE SEQUENCE</scope>
    <source>
        <strain evidence="1 4">Fl-33</strain>
        <strain evidence="2">Fl-77</strain>
    </source>
</reference>
<gene>
    <name evidence="1" type="ORF">SGQ18_06050</name>
    <name evidence="2" type="ORF">SGQ44_05785</name>
</gene>
<dbReference type="RefSeq" id="WP_229973583.1">
    <property type="nucleotide sequence ID" value="NZ_CP087133.1"/>
</dbReference>
<dbReference type="AlphaFoldDB" id="A0AAJ2SCG4"/>
<dbReference type="Proteomes" id="UP001270053">
    <property type="component" value="Unassembled WGS sequence"/>
</dbReference>